<organism evidence="6">
    <name type="scientific">Caenorhabditis brenneri</name>
    <name type="common">Nematode worm</name>
    <dbReference type="NCBI Taxonomy" id="135651"/>
    <lineage>
        <taxon>Eukaryota</taxon>
        <taxon>Metazoa</taxon>
        <taxon>Ecdysozoa</taxon>
        <taxon>Nematoda</taxon>
        <taxon>Chromadorea</taxon>
        <taxon>Rhabditida</taxon>
        <taxon>Rhabditina</taxon>
        <taxon>Rhabditomorpha</taxon>
        <taxon>Rhabditoidea</taxon>
        <taxon>Rhabditidae</taxon>
        <taxon>Peloderinae</taxon>
        <taxon>Caenorhabditis</taxon>
    </lineage>
</organism>
<feature type="chain" id="PRO_5003405010" description="Fibronectin type-III domain-containing protein" evidence="3">
    <location>
        <begin position="35"/>
        <end position="948"/>
    </location>
</feature>
<sequence>MGTKSEDARFNIRRWKLRRVISVFFLFLIPLSTSEPHSKTKCSLECFALCMQSGTPSASTCNCPISRDPSNCTKFEADLQSAEVSPTIPKTKSEYVDAHMIRVSIEPQPAAFAYVFEYSTISTEPDNWNFAGASSKPEATFSILDPCRDYQFRVIIVVRSSNPSDIFDIIRPQPIPVQLPPFILTQQQISIEMPRVTQNSSEDLKLYVKWSLPSGYIDGDIYSYESPALYPIQCSTPEGEIPTPRIEIVKGGGRLAVWLPPSVLEARCRMWVEVRMLPRCVRLEPFNIQKNIEIDCSKNPNLDVCSKESNPVCFETVNVSGDHGKAKITWQTPERAPLYYHVRYGPAESKGVAPFVTWQLAAKREVRVDGSLSSFSLDIPEDEDFGVQVCAILSKKRKRPKFGVIQVIPFQCSSCKTSQTHGCGDCGPIIGSTVLEKDWKDKTPPKKTETTISTASPRAQTSTVYRMETDLSVSSNGIRNEPHVKVKSGTRHSTDSPINLEKAEEINKKTLGDDSEEEVKTTMVQKTEKPTTTTPKLVPTEAPTKPEEVTTTAPSTSPVPTSTMAPSTTTEESTTTSPHTETSRRILSEEIEKSVENLEKAIEESVKNGSEKMNNKTAEAVDQIDRELEKRLEEAAKQLQDSLTNLVGNSSEVRHHEKAKKCLLSTGVVCEFGCEDRKTCICPAATHARLINGVCASRETMLHTICLPRREINATWDSESGNIMVRRSDALYHIEHAESVDKLFVEFGKVNVLAEKENNETNIEFNDTQRSKIVVMIQTVLKSSVFSTEPFIFHVNQTIDMNTTYGMRFCVFNSSQIRNPHNYNWDDVSRFEKNEQISEVIQLSPVRFTNKLPLLYQNTDTYWSTVMTIAKISILVILAIAIFILVYLNCTKFRTLYDRKRTHYFRPFYIDPSIHLSNTAPSSRSSGGGLKRDPSRGYYDVRNSHLMM</sequence>
<dbReference type="OrthoDB" id="5866024at2759"/>
<evidence type="ECO:0000256" key="1">
    <source>
        <dbReference type="SAM" id="MobiDB-lite"/>
    </source>
</evidence>
<evidence type="ECO:0000256" key="2">
    <source>
        <dbReference type="SAM" id="Phobius"/>
    </source>
</evidence>
<reference evidence="6" key="1">
    <citation type="submission" date="2011-07" db="EMBL/GenBank/DDBJ databases">
        <authorList>
            <consortium name="Caenorhabditis brenneri Sequencing and Analysis Consortium"/>
            <person name="Wilson R.K."/>
        </authorList>
    </citation>
    <scope>NUCLEOTIDE SEQUENCE [LARGE SCALE GENOMIC DNA]</scope>
    <source>
        <strain evidence="6">PB2801</strain>
    </source>
</reference>
<feature type="compositionally biased region" description="Polar residues" evidence="1">
    <location>
        <begin position="452"/>
        <end position="464"/>
    </location>
</feature>
<protein>
    <recommendedName>
        <fullName evidence="4">Fibronectin type-III domain-containing protein</fullName>
    </recommendedName>
</protein>
<dbReference type="InterPro" id="IPR057131">
    <property type="entry name" value="Fn3_nem"/>
</dbReference>
<gene>
    <name evidence="5" type="ORF">CAEBREN_09432</name>
</gene>
<dbReference type="eggNOG" id="ENOG502QV23">
    <property type="taxonomic scope" value="Eukaryota"/>
</dbReference>
<feature type="compositionally biased region" description="Basic and acidic residues" evidence="1">
    <location>
        <begin position="439"/>
        <end position="449"/>
    </location>
</feature>
<evidence type="ECO:0000256" key="3">
    <source>
        <dbReference type="SAM" id="SignalP"/>
    </source>
</evidence>
<dbReference type="Proteomes" id="UP000008068">
    <property type="component" value="Unassembled WGS sequence"/>
</dbReference>
<dbReference type="HOGENOM" id="CLU_016912_0_0_1"/>
<feature type="transmembrane region" description="Helical" evidence="2">
    <location>
        <begin position="862"/>
        <end position="890"/>
    </location>
</feature>
<dbReference type="FunCoup" id="G0NBE2">
    <property type="interactions" value="177"/>
</dbReference>
<name>G0NBE2_CAEBE</name>
<dbReference type="InParanoid" id="G0NBE2"/>
<evidence type="ECO:0000313" key="5">
    <source>
        <dbReference type="EMBL" id="EGT56992.1"/>
    </source>
</evidence>
<evidence type="ECO:0000313" key="6">
    <source>
        <dbReference type="Proteomes" id="UP000008068"/>
    </source>
</evidence>
<evidence type="ECO:0000259" key="4">
    <source>
        <dbReference type="Pfam" id="PF24221"/>
    </source>
</evidence>
<dbReference type="EMBL" id="GL379858">
    <property type="protein sequence ID" value="EGT56992.1"/>
    <property type="molecule type" value="Genomic_DNA"/>
</dbReference>
<feature type="compositionally biased region" description="Low complexity" evidence="1">
    <location>
        <begin position="549"/>
        <end position="580"/>
    </location>
</feature>
<keyword evidence="2" id="KW-1133">Transmembrane helix</keyword>
<feature type="region of interest" description="Disordered" evidence="1">
    <location>
        <begin position="439"/>
        <end position="585"/>
    </location>
</feature>
<keyword evidence="6" id="KW-1185">Reference proteome</keyword>
<proteinExistence type="predicted"/>
<feature type="domain" description="Fibronectin type-III" evidence="4">
    <location>
        <begin position="308"/>
        <end position="427"/>
    </location>
</feature>
<keyword evidence="2" id="KW-0812">Transmembrane</keyword>
<feature type="region of interest" description="Disordered" evidence="1">
    <location>
        <begin position="919"/>
        <end position="948"/>
    </location>
</feature>
<keyword evidence="2" id="KW-0472">Membrane</keyword>
<accession>G0NBE2</accession>
<dbReference type="OMA" id="DIIRPQP"/>
<feature type="signal peptide" evidence="3">
    <location>
        <begin position="1"/>
        <end position="34"/>
    </location>
</feature>
<feature type="compositionally biased region" description="Low complexity" evidence="1">
    <location>
        <begin position="521"/>
        <end position="540"/>
    </location>
</feature>
<dbReference type="AlphaFoldDB" id="G0NBE2"/>
<feature type="compositionally biased region" description="Basic and acidic residues" evidence="1">
    <location>
        <begin position="501"/>
        <end position="512"/>
    </location>
</feature>
<dbReference type="Pfam" id="PF24221">
    <property type="entry name" value="Fn3_nematode"/>
    <property type="match status" value="1"/>
</dbReference>
<keyword evidence="3" id="KW-0732">Signal</keyword>